<keyword evidence="2" id="KW-1185">Reference proteome</keyword>
<dbReference type="EMBL" id="JAAAMJ010000023">
    <property type="protein sequence ID" value="NDV88935.1"/>
    <property type="molecule type" value="Genomic_DNA"/>
</dbReference>
<evidence type="ECO:0000313" key="1">
    <source>
        <dbReference type="EMBL" id="NDV88935.1"/>
    </source>
</evidence>
<dbReference type="AlphaFoldDB" id="A0A6L9MMJ4"/>
<dbReference type="RefSeq" id="WP_163045789.1">
    <property type="nucleotide sequence ID" value="NZ_JAAAMJ010000023.1"/>
</dbReference>
<dbReference type="Proteomes" id="UP000476332">
    <property type="component" value="Unassembled WGS sequence"/>
</dbReference>
<gene>
    <name evidence="1" type="ORF">GTW51_19815</name>
</gene>
<organism evidence="1 2">
    <name type="scientific">Aurantimonas aggregata</name>
    <dbReference type="NCBI Taxonomy" id="2047720"/>
    <lineage>
        <taxon>Bacteria</taxon>
        <taxon>Pseudomonadati</taxon>
        <taxon>Pseudomonadota</taxon>
        <taxon>Alphaproteobacteria</taxon>
        <taxon>Hyphomicrobiales</taxon>
        <taxon>Aurantimonadaceae</taxon>
        <taxon>Aurantimonas</taxon>
    </lineage>
</organism>
<proteinExistence type="predicted"/>
<protein>
    <submittedName>
        <fullName evidence="1">Uncharacterized protein</fullName>
    </submittedName>
</protein>
<comment type="caution">
    <text evidence="1">The sequence shown here is derived from an EMBL/GenBank/DDBJ whole genome shotgun (WGS) entry which is preliminary data.</text>
</comment>
<reference evidence="1 2" key="1">
    <citation type="submission" date="2020-01" db="EMBL/GenBank/DDBJ databases">
        <title>Genomes of bacteria type strains.</title>
        <authorList>
            <person name="Chen J."/>
            <person name="Zhu S."/>
            <person name="Chen J."/>
        </authorList>
    </citation>
    <scope>NUCLEOTIDE SEQUENCE [LARGE SCALE GENOMIC DNA]</scope>
    <source>
        <strain evidence="1 2">KCTC 52919</strain>
    </source>
</reference>
<evidence type="ECO:0000313" key="2">
    <source>
        <dbReference type="Proteomes" id="UP000476332"/>
    </source>
</evidence>
<name>A0A6L9MMJ4_9HYPH</name>
<sequence length="156" mass="16300">MNQTTSTSTPQIVPLSMRPPIPTKLAGSTALTSVVAVGSMPPIQAIQAIETIAPATLAADAIAPTLVPEVATSPDDREDTALLVGLSLWTARQHERYLARAQAADNSVALHRYPTVLVDALRRHADAGDPTCRLVLDWLLAKGIAETGSTASEGAV</sequence>
<accession>A0A6L9MMJ4</accession>